<organism evidence="1 2">
    <name type="scientific">Treponema primitia (strain ATCC BAA-887 / DSM 12427 / ZAS-2)</name>
    <dbReference type="NCBI Taxonomy" id="545694"/>
    <lineage>
        <taxon>Bacteria</taxon>
        <taxon>Pseudomonadati</taxon>
        <taxon>Spirochaetota</taxon>
        <taxon>Spirochaetia</taxon>
        <taxon>Spirochaetales</taxon>
        <taxon>Treponemataceae</taxon>
        <taxon>Treponema</taxon>
    </lineage>
</organism>
<evidence type="ECO:0000313" key="2">
    <source>
        <dbReference type="Proteomes" id="UP000009223"/>
    </source>
</evidence>
<dbReference type="AlphaFoldDB" id="F5YMW1"/>
<dbReference type="EMBL" id="CP001843">
    <property type="protein sequence ID" value="AEF86908.1"/>
    <property type="molecule type" value="Genomic_DNA"/>
</dbReference>
<dbReference type="STRING" id="545694.TREPR_1706"/>
<protein>
    <submittedName>
        <fullName evidence="1">Uncharacterized protein</fullName>
    </submittedName>
</protein>
<dbReference type="Proteomes" id="UP000009223">
    <property type="component" value="Chromosome"/>
</dbReference>
<proteinExistence type="predicted"/>
<keyword evidence="2" id="KW-1185">Reference proteome</keyword>
<evidence type="ECO:0000313" key="1">
    <source>
        <dbReference type="EMBL" id="AEF86908.1"/>
    </source>
</evidence>
<reference evidence="1 2" key="2">
    <citation type="journal article" date="2011" name="ISME J.">
        <title>RNA-seq reveals cooperative metabolic interactions between two termite-gut spirochete species in co-culture.</title>
        <authorList>
            <person name="Rosenthal A.Z."/>
            <person name="Matson E.G."/>
            <person name="Eldar A."/>
            <person name="Leadbetter J.R."/>
        </authorList>
    </citation>
    <scope>NUCLEOTIDE SEQUENCE [LARGE SCALE GENOMIC DNA]</scope>
    <source>
        <strain evidence="2">ATCC BAA-887 / DSM 12427 / ZAS-2</strain>
    </source>
</reference>
<accession>F5YMW1</accession>
<gene>
    <name evidence="1" type="ordered locus">TREPR_1706</name>
</gene>
<dbReference type="KEGG" id="tpi:TREPR_1706"/>
<sequence>MNNNILVFKKFIILREKGFRFKILFAKYYKPVHETSFFEKRFRACGALGKLTNFSGGEL</sequence>
<reference evidence="2" key="1">
    <citation type="submission" date="2009-12" db="EMBL/GenBank/DDBJ databases">
        <title>Complete sequence of Treponema primitia strain ZAS-2.</title>
        <authorList>
            <person name="Tetu S.G."/>
            <person name="Matson E."/>
            <person name="Ren Q."/>
            <person name="Seshadri R."/>
            <person name="Elbourne L."/>
            <person name="Hassan K.A."/>
            <person name="Durkin A."/>
            <person name="Radune D."/>
            <person name="Mohamoud Y."/>
            <person name="Shay R."/>
            <person name="Jin S."/>
            <person name="Zhang X."/>
            <person name="Lucey K."/>
            <person name="Ballor N.R."/>
            <person name="Ottesen E."/>
            <person name="Rosenthal R."/>
            <person name="Allen A."/>
            <person name="Leadbetter J.R."/>
            <person name="Paulsen I.T."/>
        </authorList>
    </citation>
    <scope>NUCLEOTIDE SEQUENCE [LARGE SCALE GENOMIC DNA]</scope>
    <source>
        <strain evidence="2">ATCC BAA-887 / DSM 12427 / ZAS-2</strain>
    </source>
</reference>
<name>F5YMW1_TREPZ</name>
<dbReference type="HOGENOM" id="CLU_2959514_0_0_12"/>